<evidence type="ECO:0000256" key="1">
    <source>
        <dbReference type="ARBA" id="ARBA00022679"/>
    </source>
</evidence>
<evidence type="ECO:0000256" key="3">
    <source>
        <dbReference type="ARBA" id="ARBA00038502"/>
    </source>
</evidence>
<dbReference type="Pfam" id="PF13302">
    <property type="entry name" value="Acetyltransf_3"/>
    <property type="match status" value="1"/>
</dbReference>
<evidence type="ECO:0000313" key="6">
    <source>
        <dbReference type="Proteomes" id="UP000713880"/>
    </source>
</evidence>
<dbReference type="GO" id="GO:0016747">
    <property type="term" value="F:acyltransferase activity, transferring groups other than amino-acyl groups"/>
    <property type="evidence" value="ECO:0007669"/>
    <property type="project" value="InterPro"/>
</dbReference>
<evidence type="ECO:0000259" key="4">
    <source>
        <dbReference type="PROSITE" id="PS51186"/>
    </source>
</evidence>
<dbReference type="SUPFAM" id="SSF55729">
    <property type="entry name" value="Acyl-CoA N-acyltransferases (Nat)"/>
    <property type="match status" value="1"/>
</dbReference>
<keyword evidence="6" id="KW-1185">Reference proteome</keyword>
<comment type="caution">
    <text evidence="5">The sequence shown here is derived from an EMBL/GenBank/DDBJ whole genome shotgun (WGS) entry which is preliminary data.</text>
</comment>
<keyword evidence="1" id="KW-0808">Transferase</keyword>
<dbReference type="Proteomes" id="UP000713880">
    <property type="component" value="Unassembled WGS sequence"/>
</dbReference>
<dbReference type="PANTHER" id="PTHR43792">
    <property type="entry name" value="GNAT FAMILY, PUTATIVE (AFU_ORTHOLOGUE AFUA_3G00765)-RELATED-RELATED"/>
    <property type="match status" value="1"/>
</dbReference>
<dbReference type="PANTHER" id="PTHR43792:SF8">
    <property type="entry name" value="[RIBOSOMAL PROTEIN US5]-ALANINE N-ACETYLTRANSFERASE"/>
    <property type="match status" value="1"/>
</dbReference>
<evidence type="ECO:0000256" key="2">
    <source>
        <dbReference type="ARBA" id="ARBA00023315"/>
    </source>
</evidence>
<proteinExistence type="inferred from homology"/>
<dbReference type="PROSITE" id="PS51186">
    <property type="entry name" value="GNAT"/>
    <property type="match status" value="1"/>
</dbReference>
<accession>A0A938X3D6</accession>
<gene>
    <name evidence="5" type="ORF">H6A13_03880</name>
</gene>
<dbReference type="AlphaFoldDB" id="A0A938X3D6"/>
<organism evidence="5 6">
    <name type="scientific">Mordavella massiliensis</name>
    <dbReference type="NCBI Taxonomy" id="1871024"/>
    <lineage>
        <taxon>Bacteria</taxon>
        <taxon>Bacillati</taxon>
        <taxon>Bacillota</taxon>
        <taxon>Clostridia</taxon>
        <taxon>Eubacteriales</taxon>
        <taxon>Clostridiaceae</taxon>
        <taxon>Mordavella</taxon>
    </lineage>
</organism>
<feature type="domain" description="N-acetyltransferase" evidence="4">
    <location>
        <begin position="3"/>
        <end position="163"/>
    </location>
</feature>
<dbReference type="Gene3D" id="3.40.630.30">
    <property type="match status" value="1"/>
</dbReference>
<reference evidence="5" key="2">
    <citation type="journal article" date="2021" name="Sci. Rep.">
        <title>The distribution of antibiotic resistance genes in chicken gut microbiota commensals.</title>
        <authorList>
            <person name="Juricova H."/>
            <person name="Matiasovicova J."/>
            <person name="Kubasova T."/>
            <person name="Cejkova D."/>
            <person name="Rychlik I."/>
        </authorList>
    </citation>
    <scope>NUCLEOTIDE SEQUENCE</scope>
    <source>
        <strain evidence="5">An420c</strain>
    </source>
</reference>
<evidence type="ECO:0000313" key="5">
    <source>
        <dbReference type="EMBL" id="MBM6826248.1"/>
    </source>
</evidence>
<dbReference type="RefSeq" id="WP_204908302.1">
    <property type="nucleotide sequence ID" value="NZ_JACJLV010000008.1"/>
</dbReference>
<name>A0A938X3D6_9CLOT</name>
<comment type="similarity">
    <text evidence="3">Belongs to the acetyltransferase family. RimJ subfamily.</text>
</comment>
<dbReference type="InterPro" id="IPR051531">
    <property type="entry name" value="N-acetyltransferase"/>
</dbReference>
<sequence length="169" mass="19260">MKVELRKWTMDDCARMAEICTLLDRSYLSDQLPDPYTEDSAAWWINMALEKEGKEGVFRAILADGTVVGNISVERKQDVYRQDAEIGYFLLTERWSKGIMTEAVRKICQEAFEQLDIIRITGLVYAPNIASRRVLEKNGFELEGVLKNGVLKNGAVYDLCIYGKQKEPA</sequence>
<protein>
    <submittedName>
        <fullName evidence="5">GNAT family N-acetyltransferase</fullName>
    </submittedName>
</protein>
<keyword evidence="2" id="KW-0012">Acyltransferase</keyword>
<dbReference type="EMBL" id="JACJLV010000008">
    <property type="protein sequence ID" value="MBM6826248.1"/>
    <property type="molecule type" value="Genomic_DNA"/>
</dbReference>
<dbReference type="InterPro" id="IPR000182">
    <property type="entry name" value="GNAT_dom"/>
</dbReference>
<dbReference type="InterPro" id="IPR016181">
    <property type="entry name" value="Acyl_CoA_acyltransferase"/>
</dbReference>
<reference evidence="5" key="1">
    <citation type="submission" date="2020-08" db="EMBL/GenBank/DDBJ databases">
        <authorList>
            <person name="Cejkova D."/>
            <person name="Kubasova T."/>
            <person name="Jahodarova E."/>
            <person name="Rychlik I."/>
        </authorList>
    </citation>
    <scope>NUCLEOTIDE SEQUENCE</scope>
    <source>
        <strain evidence="5">An420c</strain>
    </source>
</reference>